<dbReference type="GO" id="GO:0016491">
    <property type="term" value="F:oxidoreductase activity"/>
    <property type="evidence" value="ECO:0007669"/>
    <property type="project" value="InterPro"/>
</dbReference>
<dbReference type="Gene3D" id="3.30.390.50">
    <property type="entry name" value="CO dehydrogenase flavoprotein, C-terminal domain"/>
    <property type="match status" value="1"/>
</dbReference>
<evidence type="ECO:0000259" key="1">
    <source>
        <dbReference type="SMART" id="SM01008"/>
    </source>
</evidence>
<dbReference type="Pfam" id="PF01315">
    <property type="entry name" value="Ald_Xan_dh_C"/>
    <property type="match status" value="1"/>
</dbReference>
<dbReference type="InterPro" id="IPR036856">
    <property type="entry name" value="Ald_Oxase/Xan_DH_a/b_sf"/>
</dbReference>
<protein>
    <submittedName>
        <fullName evidence="2">Ald_Xan_dh_C domain-containing protein</fullName>
    </submittedName>
</protein>
<sequence>MLQETLAVLNAELAGGQTEPTPDASYRRQVAVGLLYRFVLHIAPRDRRVANPVVRSGGFAIPRPLSTGAQSFDTYPSNWPLTQALPKLEAFQQTAGEAVYVNDLPSRPDELHAAFVLATVARRQILSIDPSAALELPGVVAFYSAKDIPGQNDFGSLKGGINTAFPFRNVPEEIICSGKVLYHGQPI</sequence>
<dbReference type="AlphaFoldDB" id="A0A182SV62"/>
<keyword evidence="3" id="KW-1185">Reference proteome</keyword>
<name>A0A182SV62_9DIPT</name>
<dbReference type="PANTHER" id="PTHR45444">
    <property type="entry name" value="XANTHINE DEHYDROGENASE"/>
    <property type="match status" value="1"/>
</dbReference>
<dbReference type="EnsemblMetazoa" id="AMAM014078-RA">
    <property type="protein sequence ID" value="AMAM014078-PA"/>
    <property type="gene ID" value="AMAM014078"/>
</dbReference>
<reference evidence="2" key="2">
    <citation type="submission" date="2020-05" db="UniProtKB">
        <authorList>
            <consortium name="EnsemblMetazoa"/>
        </authorList>
    </citation>
    <scope>IDENTIFICATION</scope>
    <source>
        <strain evidence="2">maculatus3</strain>
    </source>
</reference>
<dbReference type="PANTHER" id="PTHR45444:SF3">
    <property type="entry name" value="XANTHINE DEHYDROGENASE"/>
    <property type="match status" value="1"/>
</dbReference>
<dbReference type="InterPro" id="IPR000674">
    <property type="entry name" value="Ald_Oxase/Xan_DH_a/b"/>
</dbReference>
<proteinExistence type="predicted"/>
<dbReference type="SUPFAM" id="SSF54665">
    <property type="entry name" value="CO dehydrogenase molybdoprotein N-domain-like"/>
    <property type="match status" value="1"/>
</dbReference>
<dbReference type="InterPro" id="IPR016208">
    <property type="entry name" value="Ald_Oxase/xanthine_DH-like"/>
</dbReference>
<organism evidence="2 3">
    <name type="scientific">Anopheles maculatus</name>
    <dbReference type="NCBI Taxonomy" id="74869"/>
    <lineage>
        <taxon>Eukaryota</taxon>
        <taxon>Metazoa</taxon>
        <taxon>Ecdysozoa</taxon>
        <taxon>Arthropoda</taxon>
        <taxon>Hexapoda</taxon>
        <taxon>Insecta</taxon>
        <taxon>Pterygota</taxon>
        <taxon>Neoptera</taxon>
        <taxon>Endopterygota</taxon>
        <taxon>Diptera</taxon>
        <taxon>Nematocera</taxon>
        <taxon>Culicoidea</taxon>
        <taxon>Culicidae</taxon>
        <taxon>Anophelinae</taxon>
        <taxon>Anopheles</taxon>
        <taxon>Anopheles maculatus group</taxon>
    </lineage>
</organism>
<accession>A0A182SV62</accession>
<dbReference type="VEuPathDB" id="VectorBase:AMAM014078"/>
<dbReference type="SMART" id="SM01008">
    <property type="entry name" value="Ald_Xan_dh_C"/>
    <property type="match status" value="1"/>
</dbReference>
<dbReference type="Gene3D" id="3.90.1170.50">
    <property type="entry name" value="Aldehyde oxidase/xanthine dehydrogenase, a/b hammerhead"/>
    <property type="match status" value="1"/>
</dbReference>
<reference evidence="3" key="1">
    <citation type="submission" date="2013-09" db="EMBL/GenBank/DDBJ databases">
        <title>The Genome Sequence of Anopheles maculatus species B.</title>
        <authorList>
            <consortium name="The Broad Institute Genomics Platform"/>
            <person name="Neafsey D.E."/>
            <person name="Besansky N."/>
            <person name="Howell P."/>
            <person name="Walton C."/>
            <person name="Young S.K."/>
            <person name="Zeng Q."/>
            <person name="Gargeya S."/>
            <person name="Fitzgerald M."/>
            <person name="Haas B."/>
            <person name="Abouelleil A."/>
            <person name="Allen A.W."/>
            <person name="Alvarado L."/>
            <person name="Arachchi H.M."/>
            <person name="Berlin A.M."/>
            <person name="Chapman S.B."/>
            <person name="Gainer-Dewar J."/>
            <person name="Goldberg J."/>
            <person name="Griggs A."/>
            <person name="Gujja S."/>
            <person name="Hansen M."/>
            <person name="Howarth C."/>
            <person name="Imamovic A."/>
            <person name="Ireland A."/>
            <person name="Larimer J."/>
            <person name="McCowan C."/>
            <person name="Murphy C."/>
            <person name="Pearson M."/>
            <person name="Poon T.W."/>
            <person name="Priest M."/>
            <person name="Roberts A."/>
            <person name="Saif S."/>
            <person name="Shea T."/>
            <person name="Sisk P."/>
            <person name="Sykes S."/>
            <person name="Wortman J."/>
            <person name="Nusbaum C."/>
            <person name="Birren B."/>
        </authorList>
    </citation>
    <scope>NUCLEOTIDE SEQUENCE [LARGE SCALE GENOMIC DNA]</scope>
    <source>
        <strain evidence="3">maculatus3</strain>
    </source>
</reference>
<dbReference type="Proteomes" id="UP000075901">
    <property type="component" value="Unassembled WGS sequence"/>
</dbReference>
<evidence type="ECO:0000313" key="3">
    <source>
        <dbReference type="Proteomes" id="UP000075901"/>
    </source>
</evidence>
<evidence type="ECO:0000313" key="2">
    <source>
        <dbReference type="EnsemblMetazoa" id="AMAM014078-PA"/>
    </source>
</evidence>
<feature type="domain" description="Aldehyde oxidase/xanthine dehydrogenase a/b hammerhead" evidence="1">
    <location>
        <begin position="95"/>
        <end position="187"/>
    </location>
</feature>
<dbReference type="GO" id="GO:0005506">
    <property type="term" value="F:iron ion binding"/>
    <property type="evidence" value="ECO:0007669"/>
    <property type="project" value="InterPro"/>
</dbReference>